<dbReference type="EMBL" id="JASBWV010000007">
    <property type="protein sequence ID" value="KAJ9125928.1"/>
    <property type="molecule type" value="Genomic_DNA"/>
</dbReference>
<dbReference type="Proteomes" id="UP001234202">
    <property type="component" value="Unassembled WGS sequence"/>
</dbReference>
<protein>
    <submittedName>
        <fullName evidence="1">Uncharacterized protein</fullName>
    </submittedName>
</protein>
<evidence type="ECO:0000313" key="1">
    <source>
        <dbReference type="EMBL" id="KAJ9125928.1"/>
    </source>
</evidence>
<sequence length="327" mass="35252">MFGRYHVMRIVRREIMISTSEEGMKLPARDPNQPADNDRDATIYSIPFDLTIPGWLPQTYENELVANTYGLIAMATCQWATVAQSTTAAASNRSSMMSVDSDITPVLTSTAPVPIVSAASPDYSSRFFPRFAKSVANALTSAISLPHQSSTATAQTVKISSRWQPIEVVRHRAPTPSPLPASTADAETIFPNIPLRHYTLKPAENSPSPVECVVSVPETIDINGPTLKVSVRLKARNGHVIQSVGGADHMADPAPATPVTPMSNAAQHASHSRTDRATTSVPATGNNATRLPNTSGCRQGVSDAQGCREQIRMVELGMEVEETERYS</sequence>
<keyword evidence="2" id="KW-1185">Reference proteome</keyword>
<accession>A0ACC2XQP7</accession>
<comment type="caution">
    <text evidence="1">The sequence shown here is derived from an EMBL/GenBank/DDBJ whole genome shotgun (WGS) entry which is preliminary data.</text>
</comment>
<gene>
    <name evidence="1" type="ORF">QFC24_002713</name>
</gene>
<proteinExistence type="predicted"/>
<name>A0ACC2XQP7_9TREE</name>
<reference evidence="1" key="1">
    <citation type="submission" date="2023-04" db="EMBL/GenBank/DDBJ databases">
        <title>Draft Genome sequencing of Naganishia species isolated from polar environments using Oxford Nanopore Technology.</title>
        <authorList>
            <person name="Leo P."/>
            <person name="Venkateswaran K."/>
        </authorList>
    </citation>
    <scope>NUCLEOTIDE SEQUENCE</scope>
    <source>
        <strain evidence="1">DBVPG 5303</strain>
    </source>
</reference>
<evidence type="ECO:0000313" key="2">
    <source>
        <dbReference type="Proteomes" id="UP001234202"/>
    </source>
</evidence>
<organism evidence="1 2">
    <name type="scientific">Naganishia onofrii</name>
    <dbReference type="NCBI Taxonomy" id="1851511"/>
    <lineage>
        <taxon>Eukaryota</taxon>
        <taxon>Fungi</taxon>
        <taxon>Dikarya</taxon>
        <taxon>Basidiomycota</taxon>
        <taxon>Agaricomycotina</taxon>
        <taxon>Tremellomycetes</taxon>
        <taxon>Filobasidiales</taxon>
        <taxon>Filobasidiaceae</taxon>
        <taxon>Naganishia</taxon>
    </lineage>
</organism>